<evidence type="ECO:0000256" key="1">
    <source>
        <dbReference type="SAM" id="Phobius"/>
    </source>
</evidence>
<sequence>MAAGELHGFAASDRKSGGARTLTALLIAAIACLAGAMAFPFVLTVLSADEDYSAVGNVGEGASALVAGLALIVVTLSVLVQYKHLQSSRAQSLDDFGDDLILIAMEHPHFRQCWGPRVSPEHIDEELFYYCSKVVKLWIRSWQLGRITEQQAREYLARFFDSEVPRRFWEQYGNWHLPPTGAHNHEERFHAIMDEEYLRAVKAGPPTRPYEMPASAKPRLASADTVDARKQLGACGAEPREGQRPIR</sequence>
<organism evidence="2 3">
    <name type="scientific">Mangrovihabitans endophyticus</name>
    <dbReference type="NCBI Taxonomy" id="1751298"/>
    <lineage>
        <taxon>Bacteria</taxon>
        <taxon>Bacillati</taxon>
        <taxon>Actinomycetota</taxon>
        <taxon>Actinomycetes</taxon>
        <taxon>Micromonosporales</taxon>
        <taxon>Micromonosporaceae</taxon>
        <taxon>Mangrovihabitans</taxon>
    </lineage>
</organism>
<keyword evidence="3" id="KW-1185">Reference proteome</keyword>
<dbReference type="Proteomes" id="UP000656042">
    <property type="component" value="Unassembled WGS sequence"/>
</dbReference>
<comment type="caution">
    <text evidence="2">The sequence shown here is derived from an EMBL/GenBank/DDBJ whole genome shotgun (WGS) entry which is preliminary data.</text>
</comment>
<dbReference type="AlphaFoldDB" id="A0A8J3C3G2"/>
<feature type="transmembrane region" description="Helical" evidence="1">
    <location>
        <begin position="21"/>
        <end position="42"/>
    </location>
</feature>
<keyword evidence="1" id="KW-1133">Transmembrane helix</keyword>
<accession>A0A8J3C3G2</accession>
<dbReference type="RefSeq" id="WP_189081155.1">
    <property type="nucleotide sequence ID" value="NZ_BMMX01000023.1"/>
</dbReference>
<evidence type="ECO:0000313" key="3">
    <source>
        <dbReference type="Proteomes" id="UP000656042"/>
    </source>
</evidence>
<keyword evidence="1" id="KW-0472">Membrane</keyword>
<reference evidence="2" key="2">
    <citation type="submission" date="2020-09" db="EMBL/GenBank/DDBJ databases">
        <authorList>
            <person name="Sun Q."/>
            <person name="Zhou Y."/>
        </authorList>
    </citation>
    <scope>NUCLEOTIDE SEQUENCE</scope>
    <source>
        <strain evidence="2">CGMCC 4.7299</strain>
    </source>
</reference>
<reference evidence="2" key="1">
    <citation type="journal article" date="2014" name="Int. J. Syst. Evol. Microbiol.">
        <title>Complete genome sequence of Corynebacterium casei LMG S-19264T (=DSM 44701T), isolated from a smear-ripened cheese.</title>
        <authorList>
            <consortium name="US DOE Joint Genome Institute (JGI-PGF)"/>
            <person name="Walter F."/>
            <person name="Albersmeier A."/>
            <person name="Kalinowski J."/>
            <person name="Ruckert C."/>
        </authorList>
    </citation>
    <scope>NUCLEOTIDE SEQUENCE</scope>
    <source>
        <strain evidence="2">CGMCC 4.7299</strain>
    </source>
</reference>
<dbReference type="InterPro" id="IPR045728">
    <property type="entry name" value="DUF6082"/>
</dbReference>
<dbReference type="Pfam" id="PF19560">
    <property type="entry name" value="DUF6082"/>
    <property type="match status" value="1"/>
</dbReference>
<name>A0A8J3C3G2_9ACTN</name>
<keyword evidence="1" id="KW-0812">Transmembrane</keyword>
<protein>
    <submittedName>
        <fullName evidence="2">Uncharacterized protein</fullName>
    </submittedName>
</protein>
<dbReference type="EMBL" id="BMMX01000023">
    <property type="protein sequence ID" value="GGL04454.1"/>
    <property type="molecule type" value="Genomic_DNA"/>
</dbReference>
<evidence type="ECO:0000313" key="2">
    <source>
        <dbReference type="EMBL" id="GGL04454.1"/>
    </source>
</evidence>
<feature type="transmembrane region" description="Helical" evidence="1">
    <location>
        <begin position="62"/>
        <end position="82"/>
    </location>
</feature>
<gene>
    <name evidence="2" type="ORF">GCM10012284_43830</name>
</gene>
<proteinExistence type="predicted"/>